<proteinExistence type="inferred from homology"/>
<name>A0A537LKT0_9BACT</name>
<dbReference type="Proteomes" id="UP000315217">
    <property type="component" value="Unassembled WGS sequence"/>
</dbReference>
<evidence type="ECO:0000256" key="1">
    <source>
        <dbReference type="ARBA" id="ARBA00004196"/>
    </source>
</evidence>
<dbReference type="AlphaFoldDB" id="A0A537LKT0"/>
<reference evidence="6 7" key="1">
    <citation type="journal article" date="2019" name="Nat. Microbiol.">
        <title>Mediterranean grassland soil C-N compound turnover is dependent on rainfall and depth, and is mediated by genomically divergent microorganisms.</title>
        <authorList>
            <person name="Diamond S."/>
            <person name="Andeer P.F."/>
            <person name="Li Z."/>
            <person name="Crits-Christoph A."/>
            <person name="Burstein D."/>
            <person name="Anantharaman K."/>
            <person name="Lane K.R."/>
            <person name="Thomas B.C."/>
            <person name="Pan C."/>
            <person name="Northen T.R."/>
            <person name="Banfield J.F."/>
        </authorList>
    </citation>
    <scope>NUCLEOTIDE SEQUENCE [LARGE SCALE GENOMIC DNA]</scope>
    <source>
        <strain evidence="6">NP_1</strain>
    </source>
</reference>
<feature type="chain" id="PRO_5022229701" evidence="5">
    <location>
        <begin position="30"/>
        <end position="438"/>
    </location>
</feature>
<keyword evidence="3" id="KW-0813">Transport</keyword>
<dbReference type="Pfam" id="PF01547">
    <property type="entry name" value="SBP_bac_1"/>
    <property type="match status" value="1"/>
</dbReference>
<dbReference type="InterPro" id="IPR050490">
    <property type="entry name" value="Bact_solute-bd_prot1"/>
</dbReference>
<evidence type="ECO:0000256" key="2">
    <source>
        <dbReference type="ARBA" id="ARBA00008520"/>
    </source>
</evidence>
<dbReference type="Gene3D" id="3.40.190.10">
    <property type="entry name" value="Periplasmic binding protein-like II"/>
    <property type="match status" value="1"/>
</dbReference>
<comment type="caution">
    <text evidence="6">The sequence shown here is derived from an EMBL/GenBank/DDBJ whole genome shotgun (WGS) entry which is preliminary data.</text>
</comment>
<evidence type="ECO:0000313" key="6">
    <source>
        <dbReference type="EMBL" id="TMJ08611.1"/>
    </source>
</evidence>
<gene>
    <name evidence="6" type="ORF">E6G98_11705</name>
</gene>
<organism evidence="6 7">
    <name type="scientific">Candidatus Segetimicrobium genomatis</name>
    <dbReference type="NCBI Taxonomy" id="2569760"/>
    <lineage>
        <taxon>Bacteria</taxon>
        <taxon>Bacillati</taxon>
        <taxon>Candidatus Sysuimicrobiota</taxon>
        <taxon>Candidatus Sysuimicrobiia</taxon>
        <taxon>Candidatus Sysuimicrobiales</taxon>
        <taxon>Candidatus Segetimicrobiaceae</taxon>
        <taxon>Candidatus Segetimicrobium</taxon>
    </lineage>
</organism>
<dbReference type="PANTHER" id="PTHR43649">
    <property type="entry name" value="ARABINOSE-BINDING PROTEIN-RELATED"/>
    <property type="match status" value="1"/>
</dbReference>
<evidence type="ECO:0000256" key="5">
    <source>
        <dbReference type="SAM" id="SignalP"/>
    </source>
</evidence>
<sequence>MQRQFLVVVLVLSLVAATSTAVLSPPAQAQAVTVRMVWQGEANEIKLYEGLAAKFEQAHPNIKIKLETVVASSDPEYFQKVLVIAASGDYPDIIYGHYSWFPVALEKKFLMELDPFIAKAGISKSTFFPTAVEQFSANGKLYAVPRETSAIALYYNEDLFKQAGLKSPNDYFAEGKWTWDTYLELAKKLTTDRGGRTADQTGFDPNSIVQWGTIAPVNMPYGLFPVVYSYGGDILDKTNTACRLNQPSGVQAIAFLRDLVLKYKVAVLPAQAAQTNLFANGKVGMMAGGYWEIVVTGSAIKTFSWDVAPLPKGKIQATRVATGAYAIPAQAKHPSEAWEVIRFLSQRDNTMGLARLGLIIPALREAALSPEFLAPGKTPLHRKVFVDALSYGRLDPRTPRWAEMVNTIGSEMDLVWAGQKAPEVAAKDACDKVNAAIK</sequence>
<feature type="signal peptide" evidence="5">
    <location>
        <begin position="1"/>
        <end position="29"/>
    </location>
</feature>
<keyword evidence="4 5" id="KW-0732">Signal</keyword>
<dbReference type="SUPFAM" id="SSF53850">
    <property type="entry name" value="Periplasmic binding protein-like II"/>
    <property type="match status" value="1"/>
</dbReference>
<dbReference type="PANTHER" id="PTHR43649:SF31">
    <property type="entry name" value="SN-GLYCEROL-3-PHOSPHATE-BINDING PERIPLASMIC PROTEIN UGPB"/>
    <property type="match status" value="1"/>
</dbReference>
<evidence type="ECO:0000256" key="3">
    <source>
        <dbReference type="ARBA" id="ARBA00022448"/>
    </source>
</evidence>
<dbReference type="CDD" id="cd13585">
    <property type="entry name" value="PBP2_TMBP_like"/>
    <property type="match status" value="1"/>
</dbReference>
<evidence type="ECO:0000256" key="4">
    <source>
        <dbReference type="ARBA" id="ARBA00022729"/>
    </source>
</evidence>
<protein>
    <submittedName>
        <fullName evidence="6">Sugar ABC transporter substrate-binding protein</fullName>
    </submittedName>
</protein>
<dbReference type="InterPro" id="IPR006059">
    <property type="entry name" value="SBP"/>
</dbReference>
<evidence type="ECO:0000313" key="7">
    <source>
        <dbReference type="Proteomes" id="UP000315217"/>
    </source>
</evidence>
<dbReference type="EMBL" id="VBAI01000185">
    <property type="protein sequence ID" value="TMJ08611.1"/>
    <property type="molecule type" value="Genomic_DNA"/>
</dbReference>
<comment type="similarity">
    <text evidence="2">Belongs to the bacterial solute-binding protein 1 family.</text>
</comment>
<accession>A0A537LKT0</accession>
<comment type="subcellular location">
    <subcellularLocation>
        <location evidence="1">Cell envelope</location>
    </subcellularLocation>
</comment>
<dbReference type="GO" id="GO:0030313">
    <property type="term" value="C:cell envelope"/>
    <property type="evidence" value="ECO:0007669"/>
    <property type="project" value="UniProtKB-SubCell"/>
</dbReference>